<evidence type="ECO:0000313" key="1">
    <source>
        <dbReference type="EMBL" id="KAJ0099569.1"/>
    </source>
</evidence>
<proteinExistence type="predicted"/>
<accession>A0ACC1BKN4</accession>
<protein>
    <submittedName>
        <fullName evidence="1">Uncharacterized protein</fullName>
    </submittedName>
</protein>
<name>A0ACC1BKN4_9ROSI</name>
<comment type="caution">
    <text evidence="1">The sequence shown here is derived from an EMBL/GenBank/DDBJ whole genome shotgun (WGS) entry which is preliminary data.</text>
</comment>
<gene>
    <name evidence="1" type="ORF">Patl1_21434</name>
</gene>
<reference evidence="2" key="1">
    <citation type="journal article" date="2023" name="G3 (Bethesda)">
        <title>Genome assembly and association tests identify interacting loci associated with vigor, precocity, and sex in interspecific pistachio rootstocks.</title>
        <authorList>
            <person name="Palmer W."/>
            <person name="Jacygrad E."/>
            <person name="Sagayaradj S."/>
            <person name="Cavanaugh K."/>
            <person name="Han R."/>
            <person name="Bertier L."/>
            <person name="Beede B."/>
            <person name="Kafkas S."/>
            <person name="Golino D."/>
            <person name="Preece J."/>
            <person name="Michelmore R."/>
        </authorList>
    </citation>
    <scope>NUCLEOTIDE SEQUENCE [LARGE SCALE GENOMIC DNA]</scope>
</reference>
<evidence type="ECO:0000313" key="2">
    <source>
        <dbReference type="Proteomes" id="UP001164250"/>
    </source>
</evidence>
<organism evidence="1 2">
    <name type="scientific">Pistacia atlantica</name>
    <dbReference type="NCBI Taxonomy" id="434234"/>
    <lineage>
        <taxon>Eukaryota</taxon>
        <taxon>Viridiplantae</taxon>
        <taxon>Streptophyta</taxon>
        <taxon>Embryophyta</taxon>
        <taxon>Tracheophyta</taxon>
        <taxon>Spermatophyta</taxon>
        <taxon>Magnoliopsida</taxon>
        <taxon>eudicotyledons</taxon>
        <taxon>Gunneridae</taxon>
        <taxon>Pentapetalae</taxon>
        <taxon>rosids</taxon>
        <taxon>malvids</taxon>
        <taxon>Sapindales</taxon>
        <taxon>Anacardiaceae</taxon>
        <taxon>Pistacia</taxon>
    </lineage>
</organism>
<dbReference type="Proteomes" id="UP001164250">
    <property type="component" value="Chromosome 4"/>
</dbReference>
<dbReference type="EMBL" id="CM047900">
    <property type="protein sequence ID" value="KAJ0099569.1"/>
    <property type="molecule type" value="Genomic_DNA"/>
</dbReference>
<sequence length="206" mass="22825">MADIDHYQTKPNNPTSLKLFGFNLSSEEDHDISNKTPNDNNNLMTRKYECQYCCREFANSQALGGHQNAHKKERQLLKRAQMQATRNLMVSSVHFQDPMLRPYTSLPRLLAPAPVATPPPPPPPQYHSSSFYVLHGNSTVVSPLLVPHQYGSAYNNPCNRKNSGLGRRRVGEDVKVVTPAPPVPAVNDRSRGLALDLHLGLGPAVP</sequence>
<keyword evidence="2" id="KW-1185">Reference proteome</keyword>